<evidence type="ECO:0000256" key="3">
    <source>
        <dbReference type="ARBA" id="ARBA00022679"/>
    </source>
</evidence>
<keyword evidence="11" id="KW-1185">Reference proteome</keyword>
<keyword evidence="3" id="KW-0808">Transferase</keyword>
<keyword evidence="2 10" id="KW-0723">Serine/threonine-protein kinase</keyword>
<dbReference type="eggNOG" id="COG4252">
    <property type="taxonomic scope" value="Bacteria"/>
</dbReference>
<dbReference type="PANTHER" id="PTHR43289:SF6">
    <property type="entry name" value="SERINE_THREONINE-PROTEIN KINASE NEKL-3"/>
    <property type="match status" value="1"/>
</dbReference>
<keyword evidence="6 7" id="KW-0067">ATP-binding</keyword>
<dbReference type="AlphaFoldDB" id="D5CMT4"/>
<dbReference type="Pfam" id="PF00069">
    <property type="entry name" value="Pkinase"/>
    <property type="match status" value="1"/>
</dbReference>
<dbReference type="PANTHER" id="PTHR43289">
    <property type="entry name" value="MITOGEN-ACTIVATED PROTEIN KINASE KINASE KINASE 20-RELATED"/>
    <property type="match status" value="1"/>
</dbReference>
<evidence type="ECO:0000313" key="10">
    <source>
        <dbReference type="EMBL" id="ADE10770.1"/>
    </source>
</evidence>
<name>D5CMT4_SIDLE</name>
<dbReference type="GO" id="GO:0005524">
    <property type="term" value="F:ATP binding"/>
    <property type="evidence" value="ECO:0007669"/>
    <property type="project" value="UniProtKB-UniRule"/>
</dbReference>
<sequence>MGRANMKKSFWKTDWFTALLIALVFLFGARSDLIQSLERKAYDWGVLASSRAPSDKIAVIAIDDQSIANLGRWPWPRAIQGKMLDILAEGHAKVVGNTAFFFEPQVDAGLDYINKIGAILENSSLKHSSPAEWAQLDALMQDAIRHLDNDQQLAASMLKANNVLLGMFFELGEPQGKPDNPLPDYILKENLTNVQGGEDSALPIPSLGVQVPIPVLGTKALAVGHLNVTPDVDGAVRTEPLVIGYFDQYYPSLSLLLAAKSLNLEPKDIKVTLGQGVKVGNLSIATDSALRMHTFFYGDRDGKPAFPVDSFYDVLSGKIPAEKYRDKIVLIGATAAGVGASQVTPISAGMAPVLTLAHSVSSILKQDFFVTPSWAFAAESAVFLMVSLYLILLVPRLSAGLAAAITGGLFVLLLAAHFILMTTQGMWLQLMLPAALLLVGHLLLTTKRFLMTEKGKIKSDADSAESNRMLGLAFQGQGQLDMAFDKFRKVPLDDSLMDVLYNLGLDFERKRQFNKAESVFRYMADHNPKFRDLEARTAQSRAMAETIILGGSSGRSNDSTMKLDQVGLAKPMLGRYEIEKELGKGAMGVVYLGKDPKISRVVAIKTMALAQEFEADELEDVKARFFREAETAGRLNHPNIVTMYDAGEEHDLAYIAMEFLKGKDLVAYTKQPNLLPLPKVLSIVARVADALGYAHGLNVVHRDIKPANIMYDPESDTVKVTDFGIARITDSSKTKTGMVLGTPSYMSPEQLSGAKIEGHSDLFSLGVSLYQLACGKLPFAGDSMAQLMFRIANEPHADILSVNPDLPPCVVAIINKALAKKIEDRYESGGAMAEAIRQCAASL</sequence>
<dbReference type="STRING" id="580332.Slit_0530"/>
<dbReference type="InterPro" id="IPR011009">
    <property type="entry name" value="Kinase-like_dom_sf"/>
</dbReference>
<evidence type="ECO:0000259" key="9">
    <source>
        <dbReference type="PROSITE" id="PS50011"/>
    </source>
</evidence>
<feature type="transmembrane region" description="Helical" evidence="8">
    <location>
        <begin position="374"/>
        <end position="394"/>
    </location>
</feature>
<dbReference type="HOGENOM" id="CLU_015582_0_0_4"/>
<dbReference type="eggNOG" id="COG0515">
    <property type="taxonomic scope" value="Bacteria"/>
</dbReference>
<keyword evidence="8" id="KW-0472">Membrane</keyword>
<feature type="transmembrane region" description="Helical" evidence="8">
    <location>
        <begin position="426"/>
        <end position="444"/>
    </location>
</feature>
<evidence type="ECO:0000256" key="2">
    <source>
        <dbReference type="ARBA" id="ARBA00022527"/>
    </source>
</evidence>
<dbReference type="EMBL" id="CP001965">
    <property type="protein sequence ID" value="ADE10770.1"/>
    <property type="molecule type" value="Genomic_DNA"/>
</dbReference>
<dbReference type="SUPFAM" id="SSF48452">
    <property type="entry name" value="TPR-like"/>
    <property type="match status" value="1"/>
</dbReference>
<dbReference type="SMART" id="SM01080">
    <property type="entry name" value="CHASE2"/>
    <property type="match status" value="1"/>
</dbReference>
<dbReference type="Proteomes" id="UP000001625">
    <property type="component" value="Chromosome"/>
</dbReference>
<dbReference type="InterPro" id="IPR000719">
    <property type="entry name" value="Prot_kinase_dom"/>
</dbReference>
<dbReference type="InterPro" id="IPR017441">
    <property type="entry name" value="Protein_kinase_ATP_BS"/>
</dbReference>
<dbReference type="InterPro" id="IPR008271">
    <property type="entry name" value="Ser/Thr_kinase_AS"/>
</dbReference>
<dbReference type="CDD" id="cd14014">
    <property type="entry name" value="STKc_PknB_like"/>
    <property type="match status" value="1"/>
</dbReference>
<protein>
    <recommendedName>
        <fullName evidence="1">non-specific serine/threonine protein kinase</fullName>
        <ecNumber evidence="1">2.7.11.1</ecNumber>
    </recommendedName>
</protein>
<evidence type="ECO:0000256" key="1">
    <source>
        <dbReference type="ARBA" id="ARBA00012513"/>
    </source>
</evidence>
<gene>
    <name evidence="10" type="ordered locus">Slit_0530</name>
</gene>
<keyword evidence="8" id="KW-1133">Transmembrane helix</keyword>
<evidence type="ECO:0000256" key="6">
    <source>
        <dbReference type="ARBA" id="ARBA00022840"/>
    </source>
</evidence>
<dbReference type="EC" id="2.7.11.1" evidence="1"/>
<dbReference type="PROSITE" id="PS50011">
    <property type="entry name" value="PROTEIN_KINASE_DOM"/>
    <property type="match status" value="1"/>
</dbReference>
<reference evidence="10 11" key="1">
    <citation type="submission" date="2010-03" db="EMBL/GenBank/DDBJ databases">
        <title>Complete sequence of Sideroxydans lithotrophicus ES-1.</title>
        <authorList>
            <consortium name="US DOE Joint Genome Institute"/>
            <person name="Lucas S."/>
            <person name="Copeland A."/>
            <person name="Lapidus A."/>
            <person name="Cheng J.-F."/>
            <person name="Bruce D."/>
            <person name="Goodwin L."/>
            <person name="Pitluck S."/>
            <person name="Munk A.C."/>
            <person name="Detter J.C."/>
            <person name="Han C."/>
            <person name="Tapia R."/>
            <person name="Larimer F."/>
            <person name="Land M."/>
            <person name="Hauser L."/>
            <person name="Kyrpides N."/>
            <person name="Ivanova N."/>
            <person name="Emerson D."/>
            <person name="Woyke T."/>
        </authorList>
    </citation>
    <scope>NUCLEOTIDE SEQUENCE [LARGE SCALE GENOMIC DNA]</scope>
    <source>
        <strain evidence="10 11">ES-1</strain>
    </source>
</reference>
<evidence type="ECO:0000256" key="4">
    <source>
        <dbReference type="ARBA" id="ARBA00022741"/>
    </source>
</evidence>
<dbReference type="SUPFAM" id="SSF56112">
    <property type="entry name" value="Protein kinase-like (PK-like)"/>
    <property type="match status" value="1"/>
</dbReference>
<keyword evidence="4 7" id="KW-0547">Nucleotide-binding</keyword>
<feature type="transmembrane region" description="Helical" evidence="8">
    <location>
        <begin position="401"/>
        <end position="420"/>
    </location>
</feature>
<proteinExistence type="predicted"/>
<dbReference type="InterPro" id="IPR007890">
    <property type="entry name" value="CHASE2"/>
</dbReference>
<keyword evidence="5 10" id="KW-0418">Kinase</keyword>
<dbReference type="Gene3D" id="1.10.510.10">
    <property type="entry name" value="Transferase(Phosphotransferase) domain 1"/>
    <property type="match status" value="1"/>
</dbReference>
<dbReference type="Pfam" id="PF05226">
    <property type="entry name" value="CHASE2"/>
    <property type="match status" value="1"/>
</dbReference>
<dbReference type="FunFam" id="1.10.510.10:FF:000021">
    <property type="entry name" value="Serine/threonine protein kinase"/>
    <property type="match status" value="1"/>
</dbReference>
<dbReference type="GO" id="GO:0004674">
    <property type="term" value="F:protein serine/threonine kinase activity"/>
    <property type="evidence" value="ECO:0007669"/>
    <property type="project" value="UniProtKB-KW"/>
</dbReference>
<dbReference type="InterPro" id="IPR011990">
    <property type="entry name" value="TPR-like_helical_dom_sf"/>
</dbReference>
<evidence type="ECO:0000313" key="11">
    <source>
        <dbReference type="Proteomes" id="UP000001625"/>
    </source>
</evidence>
<dbReference type="Gene3D" id="3.30.200.20">
    <property type="entry name" value="Phosphorylase Kinase, domain 1"/>
    <property type="match status" value="1"/>
</dbReference>
<dbReference type="PROSITE" id="PS00108">
    <property type="entry name" value="PROTEIN_KINASE_ST"/>
    <property type="match status" value="1"/>
</dbReference>
<evidence type="ECO:0000256" key="5">
    <source>
        <dbReference type="ARBA" id="ARBA00022777"/>
    </source>
</evidence>
<feature type="domain" description="Protein kinase" evidence="9">
    <location>
        <begin position="576"/>
        <end position="837"/>
    </location>
</feature>
<accession>D5CMT4</accession>
<dbReference type="Gene3D" id="1.25.40.10">
    <property type="entry name" value="Tetratricopeptide repeat domain"/>
    <property type="match status" value="1"/>
</dbReference>
<evidence type="ECO:0000256" key="8">
    <source>
        <dbReference type="SAM" id="Phobius"/>
    </source>
</evidence>
<dbReference type="SMART" id="SM00220">
    <property type="entry name" value="S_TKc"/>
    <property type="match status" value="1"/>
</dbReference>
<dbReference type="PROSITE" id="PS00107">
    <property type="entry name" value="PROTEIN_KINASE_ATP"/>
    <property type="match status" value="1"/>
</dbReference>
<feature type="binding site" evidence="7">
    <location>
        <position position="605"/>
    </location>
    <ligand>
        <name>ATP</name>
        <dbReference type="ChEBI" id="CHEBI:30616"/>
    </ligand>
</feature>
<dbReference type="KEGG" id="slt:Slit_0530"/>
<organism evidence="10 11">
    <name type="scientific">Sideroxydans lithotrophicus (strain ES-1)</name>
    <dbReference type="NCBI Taxonomy" id="580332"/>
    <lineage>
        <taxon>Bacteria</taxon>
        <taxon>Pseudomonadati</taxon>
        <taxon>Pseudomonadota</taxon>
        <taxon>Betaproteobacteria</taxon>
        <taxon>Nitrosomonadales</taxon>
        <taxon>Gallionellaceae</taxon>
        <taxon>Sideroxydans</taxon>
    </lineage>
</organism>
<evidence type="ECO:0000256" key="7">
    <source>
        <dbReference type="PROSITE-ProRule" id="PRU10141"/>
    </source>
</evidence>
<keyword evidence="8" id="KW-0812">Transmembrane</keyword>